<dbReference type="SUPFAM" id="SSF46785">
    <property type="entry name" value="Winged helix' DNA-binding domain"/>
    <property type="match status" value="1"/>
</dbReference>
<dbReference type="PANTHER" id="PTHR30537">
    <property type="entry name" value="HTH-TYPE TRANSCRIPTIONAL REGULATOR"/>
    <property type="match status" value="1"/>
</dbReference>
<evidence type="ECO:0000313" key="6">
    <source>
        <dbReference type="EMBL" id="MFC4727270.1"/>
    </source>
</evidence>
<keyword evidence="7" id="KW-1185">Reference proteome</keyword>
<proteinExistence type="inferred from homology"/>
<dbReference type="SUPFAM" id="SSF53850">
    <property type="entry name" value="Periplasmic binding protein-like II"/>
    <property type="match status" value="1"/>
</dbReference>
<dbReference type="CDD" id="cd08432">
    <property type="entry name" value="PBP2_GcdR_TrpI_HvrB_AmpR_like"/>
    <property type="match status" value="1"/>
</dbReference>
<dbReference type="Proteomes" id="UP001595892">
    <property type="component" value="Unassembled WGS sequence"/>
</dbReference>
<dbReference type="InterPro" id="IPR036390">
    <property type="entry name" value="WH_DNA-bd_sf"/>
</dbReference>
<evidence type="ECO:0000256" key="4">
    <source>
        <dbReference type="ARBA" id="ARBA00023163"/>
    </source>
</evidence>
<keyword evidence="3" id="KW-0238">DNA-binding</keyword>
<keyword evidence="2" id="KW-0805">Transcription regulation</keyword>
<evidence type="ECO:0000256" key="2">
    <source>
        <dbReference type="ARBA" id="ARBA00023015"/>
    </source>
</evidence>
<dbReference type="Pfam" id="PF03466">
    <property type="entry name" value="LysR_substrate"/>
    <property type="match status" value="1"/>
</dbReference>
<dbReference type="InterPro" id="IPR005119">
    <property type="entry name" value="LysR_subst-bd"/>
</dbReference>
<dbReference type="InterPro" id="IPR036388">
    <property type="entry name" value="WH-like_DNA-bd_sf"/>
</dbReference>
<dbReference type="EMBL" id="JBHSGG010000007">
    <property type="protein sequence ID" value="MFC4727270.1"/>
    <property type="molecule type" value="Genomic_DNA"/>
</dbReference>
<dbReference type="RefSeq" id="WP_377003292.1">
    <property type="nucleotide sequence ID" value="NZ_JBHSGG010000007.1"/>
</dbReference>
<evidence type="ECO:0000259" key="5">
    <source>
        <dbReference type="PROSITE" id="PS50931"/>
    </source>
</evidence>
<comment type="caution">
    <text evidence="6">The sequence shown here is derived from an EMBL/GenBank/DDBJ whole genome shotgun (WGS) entry which is preliminary data.</text>
</comment>
<feature type="domain" description="HTH lysR-type" evidence="5">
    <location>
        <begin position="15"/>
        <end position="72"/>
    </location>
</feature>
<dbReference type="InterPro" id="IPR058163">
    <property type="entry name" value="LysR-type_TF_proteobact-type"/>
</dbReference>
<dbReference type="PANTHER" id="PTHR30537:SF26">
    <property type="entry name" value="GLYCINE CLEAVAGE SYSTEM TRANSCRIPTIONAL ACTIVATOR"/>
    <property type="match status" value="1"/>
</dbReference>
<dbReference type="Pfam" id="PF00126">
    <property type="entry name" value="HTH_1"/>
    <property type="match status" value="1"/>
</dbReference>
<reference evidence="7" key="1">
    <citation type="journal article" date="2019" name="Int. J. Syst. Evol. Microbiol.">
        <title>The Global Catalogue of Microorganisms (GCM) 10K type strain sequencing project: providing services to taxonomists for standard genome sequencing and annotation.</title>
        <authorList>
            <consortium name="The Broad Institute Genomics Platform"/>
            <consortium name="The Broad Institute Genome Sequencing Center for Infectious Disease"/>
            <person name="Wu L."/>
            <person name="Ma J."/>
        </authorList>
    </citation>
    <scope>NUCLEOTIDE SEQUENCE [LARGE SCALE GENOMIC DNA]</scope>
    <source>
        <strain evidence="7">CGMCC 1.13574</strain>
    </source>
</reference>
<evidence type="ECO:0000313" key="7">
    <source>
        <dbReference type="Proteomes" id="UP001595892"/>
    </source>
</evidence>
<dbReference type="Gene3D" id="1.10.10.10">
    <property type="entry name" value="Winged helix-like DNA-binding domain superfamily/Winged helix DNA-binding domain"/>
    <property type="match status" value="1"/>
</dbReference>
<name>A0ABV9NHJ2_9GAMM</name>
<evidence type="ECO:0000256" key="3">
    <source>
        <dbReference type="ARBA" id="ARBA00023125"/>
    </source>
</evidence>
<dbReference type="PRINTS" id="PR00039">
    <property type="entry name" value="HTHLYSR"/>
</dbReference>
<comment type="similarity">
    <text evidence="1">Belongs to the LysR transcriptional regulatory family.</text>
</comment>
<accession>A0ABV9NHJ2</accession>
<protein>
    <submittedName>
        <fullName evidence="6">LysR substrate-binding domain-containing protein</fullName>
    </submittedName>
</protein>
<organism evidence="6 7">
    <name type="scientific">Coralloluteibacterium thermophilum</name>
    <dbReference type="NCBI Taxonomy" id="2707049"/>
    <lineage>
        <taxon>Bacteria</taxon>
        <taxon>Pseudomonadati</taxon>
        <taxon>Pseudomonadota</taxon>
        <taxon>Gammaproteobacteria</taxon>
        <taxon>Lysobacterales</taxon>
        <taxon>Lysobacteraceae</taxon>
        <taxon>Coralloluteibacterium</taxon>
    </lineage>
</organism>
<evidence type="ECO:0000256" key="1">
    <source>
        <dbReference type="ARBA" id="ARBA00009437"/>
    </source>
</evidence>
<keyword evidence="4" id="KW-0804">Transcription</keyword>
<gene>
    <name evidence="6" type="ORF">ACFO3Q_03690</name>
</gene>
<dbReference type="PROSITE" id="PS50931">
    <property type="entry name" value="HTH_LYSR"/>
    <property type="match status" value="1"/>
</dbReference>
<dbReference type="InterPro" id="IPR000847">
    <property type="entry name" value="LysR_HTH_N"/>
</dbReference>
<sequence length="325" mass="35215">MDATDSPVGRRRRLPPLAALRAFEAAARHLSFRCAAEELSVTPTAISHQIRLLERLLGLPLFERHVRRVSLTPAGAQLLPVLRDGFDAFERAIAGLSPQSRRSAVTVTATAFFTARRLIPALGDFQARHPGFELRLHASDEPVDLRRGVADVAVRYGGGPYPDLVSEPLFRERFGVVCSPALGIRAPADLVGATLIHAEWRRRALQPDWSRWCARAGAAGVDTTAGLRFTDESHAIQAAIAGHGVAIASLTLVRDELARGVLVHPFGPVLDGEEYRFLTTPENLACEDVQAVRAWLEALAVQDVGTPQPAPGGRVQAPGRFVHGR</sequence>
<dbReference type="Gene3D" id="3.40.190.10">
    <property type="entry name" value="Periplasmic binding protein-like II"/>
    <property type="match status" value="2"/>
</dbReference>